<evidence type="ECO:0000256" key="1">
    <source>
        <dbReference type="SAM" id="MobiDB-lite"/>
    </source>
</evidence>
<protein>
    <submittedName>
        <fullName evidence="2">Uncharacterized protein</fullName>
    </submittedName>
</protein>
<dbReference type="EMBL" id="MU006575">
    <property type="protein sequence ID" value="KAF2747004.1"/>
    <property type="molecule type" value="Genomic_DNA"/>
</dbReference>
<organism evidence="2 3">
    <name type="scientific">Sporormia fimetaria CBS 119925</name>
    <dbReference type="NCBI Taxonomy" id="1340428"/>
    <lineage>
        <taxon>Eukaryota</taxon>
        <taxon>Fungi</taxon>
        <taxon>Dikarya</taxon>
        <taxon>Ascomycota</taxon>
        <taxon>Pezizomycotina</taxon>
        <taxon>Dothideomycetes</taxon>
        <taxon>Pleosporomycetidae</taxon>
        <taxon>Pleosporales</taxon>
        <taxon>Sporormiaceae</taxon>
        <taxon>Sporormia</taxon>
    </lineage>
</organism>
<feature type="region of interest" description="Disordered" evidence="1">
    <location>
        <begin position="277"/>
        <end position="369"/>
    </location>
</feature>
<feature type="compositionally biased region" description="Basic and acidic residues" evidence="1">
    <location>
        <begin position="357"/>
        <end position="369"/>
    </location>
</feature>
<evidence type="ECO:0000313" key="3">
    <source>
        <dbReference type="Proteomes" id="UP000799440"/>
    </source>
</evidence>
<feature type="compositionally biased region" description="Polar residues" evidence="1">
    <location>
        <begin position="329"/>
        <end position="348"/>
    </location>
</feature>
<accession>A0A6A6VBA7</accession>
<name>A0A6A6VBA7_9PLEO</name>
<sequence length="369" mass="40785">MHKITLQAIICNGASSLKITANDLKAYLHSFSLVEGPRQVERIPSEYPATVISMIGWAFSFGLHEEAVQLVIAVLPDVPTPVSLSWEDWLDALRFVNQLLDLIIPYQVDRLEARVGAFVRQVLERSASKLMDCRPQDPSDWSRPSPTCDCSYCLPLCAFLRSPTEVESKFLHPQNVLNHLQQQLHVDGDYEVETDLLSQPFDTLVIKKTTRPYHLQKQQWEKKVDDMKSVLRGLRGESSNSGTRREYLKRLLGSDYARLASMTHIIVPKLQPSASTAQQVSETASNVQAPSASQSQTVQTFPATGAPSDSMQPPPVAGVKRKAEEITDSTEGPSDADSTNVQGTTHPNAGTIGLSKMQKDTKGLQEHPG</sequence>
<keyword evidence="3" id="KW-1185">Reference proteome</keyword>
<dbReference type="Proteomes" id="UP000799440">
    <property type="component" value="Unassembled WGS sequence"/>
</dbReference>
<feature type="compositionally biased region" description="Polar residues" evidence="1">
    <location>
        <begin position="277"/>
        <end position="311"/>
    </location>
</feature>
<gene>
    <name evidence="2" type="ORF">M011DRAFT_73743</name>
</gene>
<dbReference type="AlphaFoldDB" id="A0A6A6VBA7"/>
<reference evidence="2" key="1">
    <citation type="journal article" date="2020" name="Stud. Mycol.">
        <title>101 Dothideomycetes genomes: a test case for predicting lifestyles and emergence of pathogens.</title>
        <authorList>
            <person name="Haridas S."/>
            <person name="Albert R."/>
            <person name="Binder M."/>
            <person name="Bloem J."/>
            <person name="Labutti K."/>
            <person name="Salamov A."/>
            <person name="Andreopoulos B."/>
            <person name="Baker S."/>
            <person name="Barry K."/>
            <person name="Bills G."/>
            <person name="Bluhm B."/>
            <person name="Cannon C."/>
            <person name="Castanera R."/>
            <person name="Culley D."/>
            <person name="Daum C."/>
            <person name="Ezra D."/>
            <person name="Gonzalez J."/>
            <person name="Henrissat B."/>
            <person name="Kuo A."/>
            <person name="Liang C."/>
            <person name="Lipzen A."/>
            <person name="Lutzoni F."/>
            <person name="Magnuson J."/>
            <person name="Mondo S."/>
            <person name="Nolan M."/>
            <person name="Ohm R."/>
            <person name="Pangilinan J."/>
            <person name="Park H.-J."/>
            <person name="Ramirez L."/>
            <person name="Alfaro M."/>
            <person name="Sun H."/>
            <person name="Tritt A."/>
            <person name="Yoshinaga Y."/>
            <person name="Zwiers L.-H."/>
            <person name="Turgeon B."/>
            <person name="Goodwin S."/>
            <person name="Spatafora J."/>
            <person name="Crous P."/>
            <person name="Grigoriev I."/>
        </authorList>
    </citation>
    <scope>NUCLEOTIDE SEQUENCE</scope>
    <source>
        <strain evidence="2">CBS 119925</strain>
    </source>
</reference>
<proteinExistence type="predicted"/>
<evidence type="ECO:0000313" key="2">
    <source>
        <dbReference type="EMBL" id="KAF2747004.1"/>
    </source>
</evidence>